<organism evidence="2 3">
    <name type="scientific">Sinanodonta woodiana</name>
    <name type="common">Chinese pond mussel</name>
    <name type="synonym">Anodonta woodiana</name>
    <dbReference type="NCBI Taxonomy" id="1069815"/>
    <lineage>
        <taxon>Eukaryota</taxon>
        <taxon>Metazoa</taxon>
        <taxon>Spiralia</taxon>
        <taxon>Lophotrochozoa</taxon>
        <taxon>Mollusca</taxon>
        <taxon>Bivalvia</taxon>
        <taxon>Autobranchia</taxon>
        <taxon>Heteroconchia</taxon>
        <taxon>Palaeoheterodonta</taxon>
        <taxon>Unionida</taxon>
        <taxon>Unionoidea</taxon>
        <taxon>Unionidae</taxon>
        <taxon>Unioninae</taxon>
        <taxon>Sinanodonta</taxon>
    </lineage>
</organism>
<keyword evidence="3" id="KW-1185">Reference proteome</keyword>
<reference evidence="2 3" key="1">
    <citation type="submission" date="2024-11" db="EMBL/GenBank/DDBJ databases">
        <title>Chromosome-level genome assembly of the freshwater bivalve Anodonta woodiana.</title>
        <authorList>
            <person name="Chen X."/>
        </authorList>
    </citation>
    <scope>NUCLEOTIDE SEQUENCE [LARGE SCALE GENOMIC DNA]</scope>
    <source>
        <strain evidence="2">MN2024</strain>
        <tissue evidence="2">Gills</tissue>
    </source>
</reference>
<dbReference type="InterPro" id="IPR029071">
    <property type="entry name" value="Ubiquitin-like_domsf"/>
</dbReference>
<name>A0ABD3U3D7_SINWO</name>
<sequence>MNMKTISVLVEGSKCYLKVTETTTCDDVIQYMLNYIGLKENAKDPYYLKVSNNITEQQLPRKSSILNVANDLMSESNKIHFIVRKKTRIFKPKISIAKRRRLRDKSSTTDQKVENYLSTPLDTSKYTPVMNASEQIRGVKRLYELVRVQKRLLSEVYQKLNGTAKCIKQTIRKK</sequence>
<dbReference type="Pfam" id="PF00788">
    <property type="entry name" value="RA"/>
    <property type="match status" value="1"/>
</dbReference>
<dbReference type="SUPFAM" id="SSF54236">
    <property type="entry name" value="Ubiquitin-like"/>
    <property type="match status" value="1"/>
</dbReference>
<accession>A0ABD3U3D7</accession>
<gene>
    <name evidence="2" type="ORF">ACJMK2_020721</name>
</gene>
<dbReference type="EMBL" id="JBJQND010000017">
    <property type="protein sequence ID" value="KAL3842733.1"/>
    <property type="molecule type" value="Genomic_DNA"/>
</dbReference>
<dbReference type="AlphaFoldDB" id="A0ABD3U3D7"/>
<evidence type="ECO:0000259" key="1">
    <source>
        <dbReference type="Pfam" id="PF00788"/>
    </source>
</evidence>
<feature type="domain" description="Ras-associating" evidence="1">
    <location>
        <begin position="14"/>
        <end position="87"/>
    </location>
</feature>
<evidence type="ECO:0000313" key="3">
    <source>
        <dbReference type="Proteomes" id="UP001634394"/>
    </source>
</evidence>
<dbReference type="Gene3D" id="3.10.20.90">
    <property type="entry name" value="Phosphatidylinositol 3-kinase Catalytic Subunit, Chain A, domain 1"/>
    <property type="match status" value="1"/>
</dbReference>
<proteinExistence type="predicted"/>
<comment type="caution">
    <text evidence="2">The sequence shown here is derived from an EMBL/GenBank/DDBJ whole genome shotgun (WGS) entry which is preliminary data.</text>
</comment>
<dbReference type="Proteomes" id="UP001634394">
    <property type="component" value="Unassembled WGS sequence"/>
</dbReference>
<protein>
    <recommendedName>
        <fullName evidence="1">Ras-associating domain-containing protein</fullName>
    </recommendedName>
</protein>
<dbReference type="InterPro" id="IPR000159">
    <property type="entry name" value="RA_dom"/>
</dbReference>
<evidence type="ECO:0000313" key="2">
    <source>
        <dbReference type="EMBL" id="KAL3842733.1"/>
    </source>
</evidence>